<dbReference type="Proteomes" id="UP000230423">
    <property type="component" value="Unassembled WGS sequence"/>
</dbReference>
<dbReference type="GO" id="GO:0006289">
    <property type="term" value="P:nucleotide-excision repair"/>
    <property type="evidence" value="ECO:0007669"/>
    <property type="project" value="TreeGrafter"/>
</dbReference>
<dbReference type="InterPro" id="IPR010614">
    <property type="entry name" value="RAD3-like_helicase_DEAD"/>
</dbReference>
<dbReference type="AlphaFoldDB" id="A0A2G9TCB1"/>
<feature type="non-terminal residue" evidence="3">
    <location>
        <position position="1"/>
    </location>
</feature>
<dbReference type="InterPro" id="IPR045028">
    <property type="entry name" value="DinG/Rad3-like"/>
</dbReference>
<feature type="compositionally biased region" description="Basic and acidic residues" evidence="1">
    <location>
        <begin position="70"/>
        <end position="86"/>
    </location>
</feature>
<dbReference type="GO" id="GO:0003677">
    <property type="term" value="F:DNA binding"/>
    <property type="evidence" value="ECO:0007669"/>
    <property type="project" value="InterPro"/>
</dbReference>
<dbReference type="GO" id="GO:0005634">
    <property type="term" value="C:nucleus"/>
    <property type="evidence" value="ECO:0007669"/>
    <property type="project" value="TreeGrafter"/>
</dbReference>
<feature type="region of interest" description="Disordered" evidence="1">
    <location>
        <begin position="54"/>
        <end position="86"/>
    </location>
</feature>
<proteinExistence type="predicted"/>
<evidence type="ECO:0000313" key="4">
    <source>
        <dbReference type="Proteomes" id="UP000230423"/>
    </source>
</evidence>
<protein>
    <recommendedName>
        <fullName evidence="2">RAD3-like helicase DEAD domain-containing protein</fullName>
    </recommendedName>
</protein>
<dbReference type="PANTHER" id="PTHR11472">
    <property type="entry name" value="DNA REPAIR DEAD HELICASE RAD3/XP-D SUBFAMILY MEMBER"/>
    <property type="match status" value="1"/>
</dbReference>
<dbReference type="InterPro" id="IPR027417">
    <property type="entry name" value="P-loop_NTPase"/>
</dbReference>
<name>A0A2G9TCB1_TELCI</name>
<evidence type="ECO:0000313" key="3">
    <source>
        <dbReference type="EMBL" id="PIO55584.1"/>
    </source>
</evidence>
<dbReference type="GO" id="GO:0005524">
    <property type="term" value="F:ATP binding"/>
    <property type="evidence" value="ECO:0007669"/>
    <property type="project" value="InterPro"/>
</dbReference>
<feature type="domain" description="RAD3-like helicase DEAD" evidence="2">
    <location>
        <begin position="105"/>
        <end position="161"/>
    </location>
</feature>
<dbReference type="PANTHER" id="PTHR11472:SF47">
    <property type="entry name" value="FANCONI ANEMIA GROUP J PROTEIN"/>
    <property type="match status" value="1"/>
</dbReference>
<evidence type="ECO:0000256" key="1">
    <source>
        <dbReference type="SAM" id="MobiDB-lite"/>
    </source>
</evidence>
<keyword evidence="4" id="KW-1185">Reference proteome</keyword>
<reference evidence="3 4" key="1">
    <citation type="submission" date="2015-09" db="EMBL/GenBank/DDBJ databases">
        <title>Draft genome of the parasitic nematode Teladorsagia circumcincta isolate WARC Sus (inbred).</title>
        <authorList>
            <person name="Mitreva M."/>
        </authorList>
    </citation>
    <scope>NUCLEOTIDE SEQUENCE [LARGE SCALE GENOMIC DNA]</scope>
    <source>
        <strain evidence="3 4">S</strain>
    </source>
</reference>
<gene>
    <name evidence="3" type="ORF">TELCIR_23028</name>
</gene>
<evidence type="ECO:0000259" key="2">
    <source>
        <dbReference type="Pfam" id="PF06733"/>
    </source>
</evidence>
<dbReference type="OrthoDB" id="19182at2759"/>
<dbReference type="Gene3D" id="3.40.50.300">
    <property type="entry name" value="P-loop containing nucleotide triphosphate hydrolases"/>
    <property type="match status" value="1"/>
</dbReference>
<feature type="non-terminal residue" evidence="3">
    <location>
        <position position="164"/>
    </location>
</feature>
<sequence>ERVFIDNSKYDSLPMCGIEVRLPVGLKPYPSQKLMMVRLITSITKRLNFLAESPTGSVKQEPGEVDPFDEFDKQEPQERKGLTKEMKEPKVEKNCICLPKARIYYGTRTHKQIGQVVKEFARLPYGGVIRHTILASREQSCVNKAARNSGDISGTCKELTSTGG</sequence>
<accession>A0A2G9TCB1</accession>
<dbReference type="Pfam" id="PF06733">
    <property type="entry name" value="DEAD_2"/>
    <property type="match status" value="1"/>
</dbReference>
<dbReference type="EMBL" id="KZ385218">
    <property type="protein sequence ID" value="PIO55584.1"/>
    <property type="molecule type" value="Genomic_DNA"/>
</dbReference>
<dbReference type="GO" id="GO:0003678">
    <property type="term" value="F:DNA helicase activity"/>
    <property type="evidence" value="ECO:0007669"/>
    <property type="project" value="InterPro"/>
</dbReference>
<dbReference type="GO" id="GO:1990918">
    <property type="term" value="P:double-strand break repair involved in meiotic recombination"/>
    <property type="evidence" value="ECO:0007669"/>
    <property type="project" value="TreeGrafter"/>
</dbReference>
<organism evidence="3 4">
    <name type="scientific">Teladorsagia circumcincta</name>
    <name type="common">Brown stomach worm</name>
    <name type="synonym">Ostertagia circumcincta</name>
    <dbReference type="NCBI Taxonomy" id="45464"/>
    <lineage>
        <taxon>Eukaryota</taxon>
        <taxon>Metazoa</taxon>
        <taxon>Ecdysozoa</taxon>
        <taxon>Nematoda</taxon>
        <taxon>Chromadorea</taxon>
        <taxon>Rhabditida</taxon>
        <taxon>Rhabditina</taxon>
        <taxon>Rhabditomorpha</taxon>
        <taxon>Strongyloidea</taxon>
        <taxon>Trichostrongylidae</taxon>
        <taxon>Teladorsagia</taxon>
    </lineage>
</organism>